<dbReference type="Pfam" id="PF07589">
    <property type="entry name" value="PEP-CTERM"/>
    <property type="match status" value="1"/>
</dbReference>
<dbReference type="SUPFAM" id="SSF63829">
    <property type="entry name" value="Calcium-dependent phosphotriesterase"/>
    <property type="match status" value="1"/>
</dbReference>
<dbReference type="AlphaFoldDB" id="A0A4R6QTX8"/>
<dbReference type="EMBL" id="SNXS01000002">
    <property type="protein sequence ID" value="TDP73351.1"/>
    <property type="molecule type" value="Genomic_DNA"/>
</dbReference>
<dbReference type="Pfam" id="PF05787">
    <property type="entry name" value="PhoX"/>
    <property type="match status" value="1"/>
</dbReference>
<evidence type="ECO:0000313" key="3">
    <source>
        <dbReference type="EMBL" id="TDP73351.1"/>
    </source>
</evidence>
<proteinExistence type="predicted"/>
<protein>
    <recommendedName>
        <fullName evidence="2">Ice-binding protein C-terminal domain-containing protein</fullName>
    </recommendedName>
</protein>
<gene>
    <name evidence="3" type="ORF">DES47_1021113</name>
</gene>
<dbReference type="PANTHER" id="PTHR35399">
    <property type="entry name" value="SLR8030 PROTEIN"/>
    <property type="match status" value="1"/>
</dbReference>
<dbReference type="InterPro" id="IPR013424">
    <property type="entry name" value="Ice-binding_C"/>
</dbReference>
<feature type="signal peptide" evidence="1">
    <location>
        <begin position="1"/>
        <end position="22"/>
    </location>
</feature>
<sequence>MFRLNQLTALIVAAVAAQGAMAAATNFENFTPLLTNVAAGSLPESAPFQLSSPNFSQKTIAARVAGAADDTGSWDMVTANETGASAGRYLYFPMETGAAGVKRIDLQTGTATTIVTPGTQGFVSGDASRWTPWGSYLTAEESWGNGSTKGRLFELTNPVTTTGSATSNFVHRSILPRVSHEGLAFDKNNSLYFIDELNGGSIYKYTSANPNASNGDDYFAKGQSFVMRVGSGNTFGGTGAASWIALTDVNGVALPGVTTVLGGQIDGRATANLAAFKGTDYNRPEDLEVQTLADGSQTLYVPTTDAQQVFSIHLNTDGTSTVKVFVDRNTINAATGLAVGSALTSPDNVAIDAAGNIYIIEDQPGGAADIWFATDANRDGVAESISRWASMSTIGAEPTGLYFDKFNPNVAYVNIQHPNSGIDRMIQITAVPEPETYALMLAGLGLLGAVARRRKA</sequence>
<reference evidence="3 4" key="1">
    <citation type="submission" date="2019-03" db="EMBL/GenBank/DDBJ databases">
        <title>Genomic Encyclopedia of Type Strains, Phase IV (KMG-IV): sequencing the most valuable type-strain genomes for metagenomic binning, comparative biology and taxonomic classification.</title>
        <authorList>
            <person name="Goeker M."/>
        </authorList>
    </citation>
    <scope>NUCLEOTIDE SEQUENCE [LARGE SCALE GENOMIC DNA]</scope>
    <source>
        <strain evidence="3 4">DSM 16998</strain>
    </source>
</reference>
<dbReference type="OrthoDB" id="9801383at2"/>
<evidence type="ECO:0000259" key="2">
    <source>
        <dbReference type="Pfam" id="PF07589"/>
    </source>
</evidence>
<dbReference type="InParanoid" id="A0A4R6QTX8"/>
<name>A0A4R6QTX8_9BURK</name>
<accession>A0A4R6QTX8</accession>
<comment type="caution">
    <text evidence="3">The sequence shown here is derived from an EMBL/GenBank/DDBJ whole genome shotgun (WGS) entry which is preliminary data.</text>
</comment>
<organism evidence="3 4">
    <name type="scientific">Roseateles toxinivorans</name>
    <dbReference type="NCBI Taxonomy" id="270368"/>
    <lineage>
        <taxon>Bacteria</taxon>
        <taxon>Pseudomonadati</taxon>
        <taxon>Pseudomonadota</taxon>
        <taxon>Betaproteobacteria</taxon>
        <taxon>Burkholderiales</taxon>
        <taxon>Sphaerotilaceae</taxon>
        <taxon>Roseateles</taxon>
    </lineage>
</organism>
<evidence type="ECO:0000256" key="1">
    <source>
        <dbReference type="SAM" id="SignalP"/>
    </source>
</evidence>
<evidence type="ECO:0000313" key="4">
    <source>
        <dbReference type="Proteomes" id="UP000295361"/>
    </source>
</evidence>
<keyword evidence="4" id="KW-1185">Reference proteome</keyword>
<dbReference type="PANTHER" id="PTHR35399:SF2">
    <property type="entry name" value="DUF839 DOMAIN-CONTAINING PROTEIN"/>
    <property type="match status" value="1"/>
</dbReference>
<dbReference type="Proteomes" id="UP000295361">
    <property type="component" value="Unassembled WGS sequence"/>
</dbReference>
<keyword evidence="1" id="KW-0732">Signal</keyword>
<feature type="chain" id="PRO_5020294565" description="Ice-binding protein C-terminal domain-containing protein" evidence="1">
    <location>
        <begin position="23"/>
        <end position="456"/>
    </location>
</feature>
<feature type="domain" description="Ice-binding protein C-terminal" evidence="2">
    <location>
        <begin position="430"/>
        <end position="454"/>
    </location>
</feature>
<dbReference type="InterPro" id="IPR008557">
    <property type="entry name" value="PhoX"/>
</dbReference>
<dbReference type="NCBIfam" id="TIGR02595">
    <property type="entry name" value="PEP_CTERM"/>
    <property type="match status" value="1"/>
</dbReference>